<dbReference type="Proteomes" id="UP001596496">
    <property type="component" value="Unassembled WGS sequence"/>
</dbReference>
<accession>A0ABW2PC39</accession>
<feature type="domain" description="Transglutaminase-like" evidence="1">
    <location>
        <begin position="194"/>
        <end position="254"/>
    </location>
</feature>
<evidence type="ECO:0000313" key="2">
    <source>
        <dbReference type="EMBL" id="MFC7387133.1"/>
    </source>
</evidence>
<name>A0ABW2PC39_9ACTN</name>
<sequence length="312" mass="34053">MTAPVPGNPPEAHTGTAVGDLVERLARVPGRYRRFVATREDATWRHGIGPEMLDALTSAGMPCERVDGATRYDELDLVNVSLSLRLPSPRLMVMRGWAAAIRATAHAGPTTYTVTINAHCRHSTPDEPCSIEASTELRGNLAVSAPRGGPLTLTRHVTAGEPRAYPDLAPFFGLIDGVRFHLLPNGLREDVGFLRETGLADCRLAAAHLVEEAASRGLLARRSFGLFLSAPYSISHSWLDLRLDDRWVSFDPLLLNLFTGWGLLAADQWPAHRSTGDGACRLGEREFVLATHNGEALPLSFPTEILDTERRP</sequence>
<protein>
    <submittedName>
        <fullName evidence="2">Transglutaminase domain-containing protein</fullName>
    </submittedName>
</protein>
<reference evidence="3" key="1">
    <citation type="journal article" date="2019" name="Int. J. Syst. Evol. Microbiol.">
        <title>The Global Catalogue of Microorganisms (GCM) 10K type strain sequencing project: providing services to taxonomists for standard genome sequencing and annotation.</title>
        <authorList>
            <consortium name="The Broad Institute Genomics Platform"/>
            <consortium name="The Broad Institute Genome Sequencing Center for Infectious Disease"/>
            <person name="Wu L."/>
            <person name="Ma J."/>
        </authorList>
    </citation>
    <scope>NUCLEOTIDE SEQUENCE [LARGE SCALE GENOMIC DNA]</scope>
    <source>
        <strain evidence="3">CECT 7649</strain>
    </source>
</reference>
<keyword evidence="3" id="KW-1185">Reference proteome</keyword>
<evidence type="ECO:0000313" key="3">
    <source>
        <dbReference type="Proteomes" id="UP001596496"/>
    </source>
</evidence>
<dbReference type="InterPro" id="IPR002931">
    <property type="entry name" value="Transglutaminase-like"/>
</dbReference>
<comment type="caution">
    <text evidence="2">The sequence shown here is derived from an EMBL/GenBank/DDBJ whole genome shotgun (WGS) entry which is preliminary data.</text>
</comment>
<dbReference type="SMART" id="SM00460">
    <property type="entry name" value="TGc"/>
    <property type="match status" value="1"/>
</dbReference>
<dbReference type="EMBL" id="JBHTCG010000034">
    <property type="protein sequence ID" value="MFC7387133.1"/>
    <property type="molecule type" value="Genomic_DNA"/>
</dbReference>
<organism evidence="2 3">
    <name type="scientific">Sphaerisporangium rhizosphaerae</name>
    <dbReference type="NCBI Taxonomy" id="2269375"/>
    <lineage>
        <taxon>Bacteria</taxon>
        <taxon>Bacillati</taxon>
        <taxon>Actinomycetota</taxon>
        <taxon>Actinomycetes</taxon>
        <taxon>Streptosporangiales</taxon>
        <taxon>Streptosporangiaceae</taxon>
        <taxon>Sphaerisporangium</taxon>
    </lineage>
</organism>
<evidence type="ECO:0000259" key="1">
    <source>
        <dbReference type="SMART" id="SM00460"/>
    </source>
</evidence>
<gene>
    <name evidence="2" type="ORF">ACFQSB_33340</name>
</gene>
<proteinExistence type="predicted"/>